<feature type="compositionally biased region" description="Basic and acidic residues" evidence="1">
    <location>
        <begin position="18"/>
        <end position="28"/>
    </location>
</feature>
<feature type="region of interest" description="Disordered" evidence="1">
    <location>
        <begin position="1"/>
        <end position="82"/>
    </location>
</feature>
<proteinExistence type="predicted"/>
<dbReference type="AlphaFoldDB" id="A0A6J4PHB4"/>
<feature type="non-terminal residue" evidence="2">
    <location>
        <position position="1"/>
    </location>
</feature>
<evidence type="ECO:0000256" key="1">
    <source>
        <dbReference type="SAM" id="MobiDB-lite"/>
    </source>
</evidence>
<feature type="non-terminal residue" evidence="2">
    <location>
        <position position="82"/>
    </location>
</feature>
<reference evidence="2" key="1">
    <citation type="submission" date="2020-02" db="EMBL/GenBank/DDBJ databases">
        <authorList>
            <person name="Meier V. D."/>
        </authorList>
    </citation>
    <scope>NUCLEOTIDE SEQUENCE</scope>
    <source>
        <strain evidence="2">AVDCRST_MAG35</strain>
    </source>
</reference>
<evidence type="ECO:0000313" key="2">
    <source>
        <dbReference type="EMBL" id="CAA9415518.1"/>
    </source>
</evidence>
<protein>
    <submittedName>
        <fullName evidence="2">WhiB-like transcription regulator</fullName>
    </submittedName>
</protein>
<organism evidence="2">
    <name type="scientific">uncultured Quadrisphaera sp</name>
    <dbReference type="NCBI Taxonomy" id="904978"/>
    <lineage>
        <taxon>Bacteria</taxon>
        <taxon>Bacillati</taxon>
        <taxon>Actinomycetota</taxon>
        <taxon>Actinomycetes</taxon>
        <taxon>Kineosporiales</taxon>
        <taxon>Kineosporiaceae</taxon>
        <taxon>Quadrisphaera</taxon>
        <taxon>environmental samples</taxon>
    </lineage>
</organism>
<accession>A0A6J4PHB4</accession>
<feature type="compositionally biased region" description="Basic residues" evidence="1">
    <location>
        <begin position="56"/>
        <end position="82"/>
    </location>
</feature>
<name>A0A6J4PHB4_9ACTN</name>
<gene>
    <name evidence="2" type="ORF">AVDCRST_MAG35-1683</name>
</gene>
<sequence length="82" mass="8554">GLAPPGSLPGRGPGAVLPDREHRARAPADRGGQGRVPPLPGGGHLPQVGPRERPGRGRLGRALRGRAPRAQAPHRARPPREL</sequence>
<dbReference type="EMBL" id="CADCUY010000346">
    <property type="protein sequence ID" value="CAA9415518.1"/>
    <property type="molecule type" value="Genomic_DNA"/>
</dbReference>